<organism evidence="2 3">
    <name type="scientific">Caenorhabditis japonica</name>
    <dbReference type="NCBI Taxonomy" id="281687"/>
    <lineage>
        <taxon>Eukaryota</taxon>
        <taxon>Metazoa</taxon>
        <taxon>Ecdysozoa</taxon>
        <taxon>Nematoda</taxon>
        <taxon>Chromadorea</taxon>
        <taxon>Rhabditida</taxon>
        <taxon>Rhabditina</taxon>
        <taxon>Rhabditomorpha</taxon>
        <taxon>Rhabditoidea</taxon>
        <taxon>Rhabditidae</taxon>
        <taxon>Peloderinae</taxon>
        <taxon>Caenorhabditis</taxon>
    </lineage>
</organism>
<evidence type="ECO:0000256" key="1">
    <source>
        <dbReference type="SAM" id="Phobius"/>
    </source>
</evidence>
<keyword evidence="1" id="KW-0812">Transmembrane</keyword>
<keyword evidence="1" id="KW-0472">Membrane</keyword>
<name>A0A8R1ISL9_CAEJA</name>
<proteinExistence type="predicted"/>
<evidence type="ECO:0008006" key="4">
    <source>
        <dbReference type="Google" id="ProtNLM"/>
    </source>
</evidence>
<keyword evidence="3" id="KW-1185">Reference proteome</keyword>
<dbReference type="Proteomes" id="UP000005237">
    <property type="component" value="Unassembled WGS sequence"/>
</dbReference>
<sequence length="87" mass="9822">MDDPPYISLSSRYCGGCEEKTMVPIGMPKPPAKQHFFDQSLNILIRVLLLFLLIPIPILPNDHHMSGVVKRELDGTTPNPTTFDFVR</sequence>
<feature type="transmembrane region" description="Helical" evidence="1">
    <location>
        <begin position="43"/>
        <end position="61"/>
    </location>
</feature>
<dbReference type="EnsemblMetazoa" id="CJA40912.1">
    <property type="protein sequence ID" value="CJA40912.1"/>
    <property type="gene ID" value="WBGene00216760"/>
</dbReference>
<evidence type="ECO:0000313" key="2">
    <source>
        <dbReference type="EnsemblMetazoa" id="CJA40912.1"/>
    </source>
</evidence>
<protein>
    <recommendedName>
        <fullName evidence="4">Transmembrane protein</fullName>
    </recommendedName>
</protein>
<accession>A0A8R1ISL9</accession>
<reference evidence="2" key="2">
    <citation type="submission" date="2022-06" db="UniProtKB">
        <authorList>
            <consortium name="EnsemblMetazoa"/>
        </authorList>
    </citation>
    <scope>IDENTIFICATION</scope>
    <source>
        <strain evidence="2">DF5081</strain>
    </source>
</reference>
<keyword evidence="1" id="KW-1133">Transmembrane helix</keyword>
<evidence type="ECO:0000313" key="3">
    <source>
        <dbReference type="Proteomes" id="UP000005237"/>
    </source>
</evidence>
<dbReference type="AlphaFoldDB" id="A0A8R1ISL9"/>
<reference evidence="3" key="1">
    <citation type="submission" date="2010-08" db="EMBL/GenBank/DDBJ databases">
        <authorList>
            <consortium name="Caenorhabditis japonica Sequencing Consortium"/>
            <person name="Wilson R.K."/>
        </authorList>
    </citation>
    <scope>NUCLEOTIDE SEQUENCE [LARGE SCALE GENOMIC DNA]</scope>
    <source>
        <strain evidence="3">DF5081</strain>
    </source>
</reference>